<protein>
    <recommendedName>
        <fullName evidence="1">Coproheme decarboxylase</fullName>
        <ecNumber evidence="10">1.3.98.5</ecNumber>
    </recommendedName>
    <alternativeName>
        <fullName evidence="6">Coproheme III oxidative decarboxylase</fullName>
    </alternativeName>
    <alternativeName>
        <fullName evidence="7">Hydrogen peroxide-dependent heme synthase</fullName>
    </alternativeName>
</protein>
<comment type="pathway">
    <text evidence="5">Porphyrin-containing compound metabolism.</text>
</comment>
<dbReference type="EC" id="1.3.98.5" evidence="10"/>
<dbReference type="Proteomes" id="UP000658382">
    <property type="component" value="Unassembled WGS sequence"/>
</dbReference>
<dbReference type="InterPro" id="IPR011008">
    <property type="entry name" value="Dimeric_a/b-barrel"/>
</dbReference>
<comment type="cofactor">
    <cofactor evidence="9">
        <name>Fe-coproporphyrin III</name>
        <dbReference type="ChEBI" id="CHEBI:68438"/>
    </cofactor>
</comment>
<keyword evidence="3" id="KW-0479">Metal-binding</keyword>
<evidence type="ECO:0000256" key="9">
    <source>
        <dbReference type="ARBA" id="ARBA00049935"/>
    </source>
</evidence>
<evidence type="ECO:0000256" key="3">
    <source>
        <dbReference type="ARBA" id="ARBA00022723"/>
    </source>
</evidence>
<dbReference type="PANTHER" id="PTHR36843">
    <property type="entry name" value="HEME-DEPENDENT PEROXIDASE YWFI-RELATED"/>
    <property type="match status" value="1"/>
</dbReference>
<accession>A0A917Q2V0</accession>
<evidence type="ECO:0000256" key="1">
    <source>
        <dbReference type="ARBA" id="ARBA00014413"/>
    </source>
</evidence>
<gene>
    <name evidence="11" type="primary">ywfI</name>
    <name evidence="11" type="ORF">GCM10007063_33540</name>
</gene>
<organism evidence="11 12">
    <name type="scientific">Lentibacillus kapialis</name>
    <dbReference type="NCBI Taxonomy" id="340214"/>
    <lineage>
        <taxon>Bacteria</taxon>
        <taxon>Bacillati</taxon>
        <taxon>Bacillota</taxon>
        <taxon>Bacilli</taxon>
        <taxon>Bacillales</taxon>
        <taxon>Bacillaceae</taxon>
        <taxon>Lentibacillus</taxon>
    </lineage>
</organism>
<dbReference type="PANTHER" id="PTHR36843:SF1">
    <property type="entry name" value="COPROHEME DECARBOXYLASE"/>
    <property type="match status" value="1"/>
</dbReference>
<evidence type="ECO:0000256" key="8">
    <source>
        <dbReference type="ARBA" id="ARBA00049896"/>
    </source>
</evidence>
<evidence type="ECO:0000256" key="10">
    <source>
        <dbReference type="ARBA" id="ARBA00050019"/>
    </source>
</evidence>
<comment type="caution">
    <text evidence="11">The sequence shown here is derived from an EMBL/GenBank/DDBJ whole genome shotgun (WGS) entry which is preliminary data.</text>
</comment>
<evidence type="ECO:0000313" key="11">
    <source>
        <dbReference type="EMBL" id="GGK08424.1"/>
    </source>
</evidence>
<evidence type="ECO:0000256" key="7">
    <source>
        <dbReference type="ARBA" id="ARBA00030236"/>
    </source>
</evidence>
<keyword evidence="11" id="KW-0560">Oxidoreductase</keyword>
<reference evidence="11" key="1">
    <citation type="journal article" date="2014" name="Int. J. Syst. Evol. Microbiol.">
        <title>Complete genome sequence of Corynebacterium casei LMG S-19264T (=DSM 44701T), isolated from a smear-ripened cheese.</title>
        <authorList>
            <consortium name="US DOE Joint Genome Institute (JGI-PGF)"/>
            <person name="Walter F."/>
            <person name="Albersmeier A."/>
            <person name="Kalinowski J."/>
            <person name="Ruckert C."/>
        </authorList>
    </citation>
    <scope>NUCLEOTIDE SEQUENCE</scope>
    <source>
        <strain evidence="11">JCM 12580</strain>
    </source>
</reference>
<name>A0A917Q2V0_9BACI</name>
<dbReference type="SUPFAM" id="SSF54909">
    <property type="entry name" value="Dimeric alpha+beta barrel"/>
    <property type="match status" value="1"/>
</dbReference>
<keyword evidence="12" id="KW-1185">Reference proteome</keyword>
<dbReference type="GO" id="GO:0020037">
    <property type="term" value="F:heme binding"/>
    <property type="evidence" value="ECO:0007669"/>
    <property type="project" value="InterPro"/>
</dbReference>
<dbReference type="GO" id="GO:0004601">
    <property type="term" value="F:peroxidase activity"/>
    <property type="evidence" value="ECO:0007669"/>
    <property type="project" value="UniProtKB-KW"/>
</dbReference>
<evidence type="ECO:0000256" key="2">
    <source>
        <dbReference type="ARBA" id="ARBA00022617"/>
    </source>
</evidence>
<dbReference type="Pfam" id="PF06778">
    <property type="entry name" value="Chlor_dismutase"/>
    <property type="match status" value="1"/>
</dbReference>
<keyword evidence="2" id="KW-0349">Heme</keyword>
<sequence>MIVEPVKTHEGWYVLHDFRTIDWEKWENASGDIKEKTLKQFQELLGSWQETTDANYGDYAMFSIIGQKADILFMFMRPTMKELNQEERAFSRSLLGQFTKPAYSFVSIVEKSSYTVDYDNPYDDPEMRKKLFPLIPKDAYICFYPMSKLRGEIYNWFQMPREDRKRLMYEHIETAKPYTETVRRIITGATGLDDYEWGVSLFCDDPLQFKKLIYGTRFDEVSARYGVFGSFLVGYRLEPADIYDYFM</sequence>
<dbReference type="Gene3D" id="3.30.70.1030">
    <property type="entry name" value="Apc35880, domain 1"/>
    <property type="match status" value="2"/>
</dbReference>
<reference evidence="11" key="2">
    <citation type="submission" date="2020-09" db="EMBL/GenBank/DDBJ databases">
        <authorList>
            <person name="Sun Q."/>
            <person name="Ohkuma M."/>
        </authorList>
    </citation>
    <scope>NUCLEOTIDE SEQUENCE</scope>
    <source>
        <strain evidence="11">JCM 12580</strain>
    </source>
</reference>
<proteinExistence type="predicted"/>
<evidence type="ECO:0000256" key="5">
    <source>
        <dbReference type="ARBA" id="ARBA00023444"/>
    </source>
</evidence>
<dbReference type="AlphaFoldDB" id="A0A917Q2V0"/>
<keyword evidence="4" id="KW-0408">Iron</keyword>
<dbReference type="RefSeq" id="WP_308430750.1">
    <property type="nucleotide sequence ID" value="NZ_BMNQ01000084.1"/>
</dbReference>
<keyword evidence="11" id="KW-0575">Peroxidase</keyword>
<evidence type="ECO:0000256" key="6">
    <source>
        <dbReference type="ARBA" id="ARBA00029882"/>
    </source>
</evidence>
<dbReference type="InterPro" id="IPR010644">
    <property type="entry name" value="ChdC/CLD"/>
</dbReference>
<evidence type="ECO:0000256" key="4">
    <source>
        <dbReference type="ARBA" id="ARBA00023004"/>
    </source>
</evidence>
<comment type="catalytic activity">
    <reaction evidence="8">
        <text>Fe-coproporphyrin III + 2 H2O2 + 2 H(+) = heme b + 2 CO2 + 4 H2O</text>
        <dbReference type="Rhea" id="RHEA:56516"/>
        <dbReference type="ChEBI" id="CHEBI:15377"/>
        <dbReference type="ChEBI" id="CHEBI:15378"/>
        <dbReference type="ChEBI" id="CHEBI:16240"/>
        <dbReference type="ChEBI" id="CHEBI:16526"/>
        <dbReference type="ChEBI" id="CHEBI:60344"/>
        <dbReference type="ChEBI" id="CHEBI:68438"/>
        <dbReference type="EC" id="1.3.98.5"/>
    </reaction>
    <physiologicalReaction direction="left-to-right" evidence="8">
        <dbReference type="Rhea" id="RHEA:56517"/>
    </physiologicalReaction>
</comment>
<evidence type="ECO:0000313" key="12">
    <source>
        <dbReference type="Proteomes" id="UP000658382"/>
    </source>
</evidence>
<dbReference type="GO" id="GO:0046872">
    <property type="term" value="F:metal ion binding"/>
    <property type="evidence" value="ECO:0007669"/>
    <property type="project" value="UniProtKB-KW"/>
</dbReference>
<dbReference type="EMBL" id="BMNQ01000084">
    <property type="protein sequence ID" value="GGK08424.1"/>
    <property type="molecule type" value="Genomic_DNA"/>
</dbReference>
<dbReference type="NCBIfam" id="NF008913">
    <property type="entry name" value="PRK12276.1"/>
    <property type="match status" value="1"/>
</dbReference>